<evidence type="ECO:0000313" key="1">
    <source>
        <dbReference type="EMBL" id="CAD8134929.1"/>
    </source>
</evidence>
<gene>
    <name evidence="1" type="ORF">PPENT_87.1.T0030577</name>
</gene>
<dbReference type="Proteomes" id="UP000689195">
    <property type="component" value="Unassembled WGS sequence"/>
</dbReference>
<proteinExistence type="predicted"/>
<dbReference type="OrthoDB" id="10554347at2759"/>
<name>A0A8S1S799_9CILI</name>
<protein>
    <submittedName>
        <fullName evidence="1">Uncharacterized protein</fullName>
    </submittedName>
</protein>
<organism evidence="1 2">
    <name type="scientific">Paramecium pentaurelia</name>
    <dbReference type="NCBI Taxonomy" id="43138"/>
    <lineage>
        <taxon>Eukaryota</taxon>
        <taxon>Sar</taxon>
        <taxon>Alveolata</taxon>
        <taxon>Ciliophora</taxon>
        <taxon>Intramacronucleata</taxon>
        <taxon>Oligohymenophorea</taxon>
        <taxon>Peniculida</taxon>
        <taxon>Parameciidae</taxon>
        <taxon>Paramecium</taxon>
    </lineage>
</organism>
<accession>A0A8S1S799</accession>
<reference evidence="1" key="1">
    <citation type="submission" date="2021-01" db="EMBL/GenBank/DDBJ databases">
        <authorList>
            <consortium name="Genoscope - CEA"/>
            <person name="William W."/>
        </authorList>
    </citation>
    <scope>NUCLEOTIDE SEQUENCE</scope>
</reference>
<comment type="caution">
    <text evidence="1">The sequence shown here is derived from an EMBL/GenBank/DDBJ whole genome shotgun (WGS) entry which is preliminary data.</text>
</comment>
<sequence length="96" mass="11419">MSKIEQRFLETGFSRIDELIDSLVHIPFTYKTNYAESHLQIPQINQFNISEFNYSSQMVGSVTPLVKQIIKEEIEIVQQNLIQINIQKKYFIRRKK</sequence>
<dbReference type="AlphaFoldDB" id="A0A8S1S799"/>
<dbReference type="EMBL" id="CAJJDO010000003">
    <property type="protein sequence ID" value="CAD8134929.1"/>
    <property type="molecule type" value="Genomic_DNA"/>
</dbReference>
<keyword evidence="2" id="KW-1185">Reference proteome</keyword>
<evidence type="ECO:0000313" key="2">
    <source>
        <dbReference type="Proteomes" id="UP000689195"/>
    </source>
</evidence>